<keyword evidence="2" id="KW-0158">Chromosome</keyword>
<organism evidence="5 6">
    <name type="scientific">Holothuria leucospilota</name>
    <name type="common">Black long sea cucumber</name>
    <name type="synonym">Mertensiothuria leucospilota</name>
    <dbReference type="NCBI Taxonomy" id="206669"/>
    <lineage>
        <taxon>Eukaryota</taxon>
        <taxon>Metazoa</taxon>
        <taxon>Echinodermata</taxon>
        <taxon>Eleutherozoa</taxon>
        <taxon>Echinozoa</taxon>
        <taxon>Holothuroidea</taxon>
        <taxon>Aspidochirotacea</taxon>
        <taxon>Aspidochirotida</taxon>
        <taxon>Holothuriidae</taxon>
        <taxon>Holothuria</taxon>
    </lineage>
</organism>
<evidence type="ECO:0000256" key="1">
    <source>
        <dbReference type="ARBA" id="ARBA00023125"/>
    </source>
</evidence>
<keyword evidence="1 2" id="KW-0238">DNA-binding</keyword>
<dbReference type="InterPro" id="IPR005818">
    <property type="entry name" value="Histone_H1/H5_H15"/>
</dbReference>
<dbReference type="InterPro" id="IPR036388">
    <property type="entry name" value="WH-like_DNA-bd_sf"/>
</dbReference>
<dbReference type="InterPro" id="IPR036390">
    <property type="entry name" value="WH_DNA-bd_sf"/>
</dbReference>
<keyword evidence="2" id="KW-0539">Nucleus</keyword>
<evidence type="ECO:0000256" key="3">
    <source>
        <dbReference type="SAM" id="MobiDB-lite"/>
    </source>
</evidence>
<reference evidence="5" key="1">
    <citation type="submission" date="2021-10" db="EMBL/GenBank/DDBJ databases">
        <title>Tropical sea cucumber genome reveals ecological adaptation and Cuvierian tubules defense mechanism.</title>
        <authorList>
            <person name="Chen T."/>
        </authorList>
    </citation>
    <scope>NUCLEOTIDE SEQUENCE</scope>
    <source>
        <strain evidence="5">Nanhai2018</strain>
        <tissue evidence="5">Muscle</tissue>
    </source>
</reference>
<dbReference type="Proteomes" id="UP001152320">
    <property type="component" value="Chromosome 8"/>
</dbReference>
<feature type="compositionally biased region" description="Basic residues" evidence="3">
    <location>
        <begin position="127"/>
        <end position="157"/>
    </location>
</feature>
<feature type="compositionally biased region" description="Basic and acidic residues" evidence="3">
    <location>
        <begin position="181"/>
        <end position="191"/>
    </location>
</feature>
<proteinExistence type="inferred from homology"/>
<dbReference type="InterPro" id="IPR005819">
    <property type="entry name" value="H1/H5"/>
</dbReference>
<feature type="region of interest" description="Disordered" evidence="3">
    <location>
        <begin position="1"/>
        <end position="20"/>
    </location>
</feature>
<dbReference type="PROSITE" id="PS51504">
    <property type="entry name" value="H15"/>
    <property type="match status" value="1"/>
</dbReference>
<dbReference type="SMART" id="SM00526">
    <property type="entry name" value="H15"/>
    <property type="match status" value="1"/>
</dbReference>
<dbReference type="GO" id="GO:0006334">
    <property type="term" value="P:nucleosome assembly"/>
    <property type="evidence" value="ECO:0007669"/>
    <property type="project" value="InterPro"/>
</dbReference>
<evidence type="ECO:0000313" key="6">
    <source>
        <dbReference type="Proteomes" id="UP001152320"/>
    </source>
</evidence>
<feature type="compositionally biased region" description="Basic and acidic residues" evidence="3">
    <location>
        <begin position="96"/>
        <end position="125"/>
    </location>
</feature>
<sequence length="281" mass="31217">MASEIPEQKKKSSKPREPKTIDLIKKAIVDLKEPRGSSVAAIKKQLTAMGVDVQKKNTIINKALKKGVSDGVLKQTKGTGANGTFKLDTTKALAAEKAKEKKVKTAELKKAAKEKAKEKKAETKAKMAAKKAAAKKKSAAKKKKTTAKPKKALKKPAKSCQEKAIVKKPAKTLAAKKPAKKEKAPLMDPHRDPCEQARTVVTWHLGLYRYTRTSVKVLDYNTGYPTHITKSRRGPEQKIGSHCRFYEIPYRKLPLVEKTVKLRLSDISKQEWSTEVHDNSQ</sequence>
<dbReference type="PRINTS" id="PR00624">
    <property type="entry name" value="HISTONEH5"/>
</dbReference>
<protein>
    <submittedName>
        <fullName evidence="5">Histone H1.5</fullName>
    </submittedName>
</protein>
<feature type="region of interest" description="Disordered" evidence="3">
    <location>
        <begin position="96"/>
        <end position="191"/>
    </location>
</feature>
<dbReference type="AlphaFoldDB" id="A0A9Q1H906"/>
<gene>
    <name evidence="5" type="ORF">HOLleu_17814</name>
</gene>
<evidence type="ECO:0000259" key="4">
    <source>
        <dbReference type="PROSITE" id="PS51504"/>
    </source>
</evidence>
<comment type="similarity">
    <text evidence="2">Belongs to the histone H1/H5 family.</text>
</comment>
<dbReference type="GO" id="GO:0000786">
    <property type="term" value="C:nucleosome"/>
    <property type="evidence" value="ECO:0007669"/>
    <property type="project" value="InterPro"/>
</dbReference>
<evidence type="ECO:0000256" key="2">
    <source>
        <dbReference type="RuleBase" id="RU003894"/>
    </source>
</evidence>
<evidence type="ECO:0000313" key="5">
    <source>
        <dbReference type="EMBL" id="KAJ8037080.1"/>
    </source>
</evidence>
<dbReference type="GO" id="GO:0030527">
    <property type="term" value="F:structural constituent of chromatin"/>
    <property type="evidence" value="ECO:0007669"/>
    <property type="project" value="InterPro"/>
</dbReference>
<comment type="subcellular location">
    <subcellularLocation>
        <location evidence="2">Nucleus</location>
    </subcellularLocation>
</comment>
<dbReference type="Pfam" id="PF00538">
    <property type="entry name" value="Linker_histone"/>
    <property type="match status" value="1"/>
</dbReference>
<name>A0A9Q1H906_HOLLE</name>
<dbReference type="SUPFAM" id="SSF46785">
    <property type="entry name" value="Winged helix' DNA-binding domain"/>
    <property type="match status" value="1"/>
</dbReference>
<comment type="caution">
    <text evidence="5">The sequence shown here is derived from an EMBL/GenBank/DDBJ whole genome shotgun (WGS) entry which is preliminary data.</text>
</comment>
<dbReference type="GO" id="GO:0003677">
    <property type="term" value="F:DNA binding"/>
    <property type="evidence" value="ECO:0007669"/>
    <property type="project" value="UniProtKB-KW"/>
</dbReference>
<dbReference type="OrthoDB" id="6436293at2759"/>
<dbReference type="Gene3D" id="1.10.10.10">
    <property type="entry name" value="Winged helix-like DNA-binding domain superfamily/Winged helix DNA-binding domain"/>
    <property type="match status" value="1"/>
</dbReference>
<keyword evidence="6" id="KW-1185">Reference proteome</keyword>
<dbReference type="EMBL" id="JAIZAY010000008">
    <property type="protein sequence ID" value="KAJ8037080.1"/>
    <property type="molecule type" value="Genomic_DNA"/>
</dbReference>
<dbReference type="CDD" id="cd00073">
    <property type="entry name" value="H15"/>
    <property type="match status" value="1"/>
</dbReference>
<dbReference type="GO" id="GO:0005634">
    <property type="term" value="C:nucleus"/>
    <property type="evidence" value="ECO:0007669"/>
    <property type="project" value="UniProtKB-SubCell"/>
</dbReference>
<feature type="domain" description="H15" evidence="4">
    <location>
        <begin position="16"/>
        <end position="89"/>
    </location>
</feature>
<accession>A0A9Q1H906</accession>